<proteinExistence type="predicted"/>
<protein>
    <submittedName>
        <fullName evidence="2">Uncharacterized protein</fullName>
    </submittedName>
</protein>
<reference evidence="2" key="1">
    <citation type="submission" date="2017-02" db="UniProtKB">
        <authorList>
            <consortium name="WormBaseParasite"/>
        </authorList>
    </citation>
    <scope>IDENTIFICATION</scope>
</reference>
<sequence length="79" mass="9060">MKKGTIRSKSTFAFGSSTERDLSYIKDYPKELRCIGISTTNHELNKACGPKMTTDIRKIIRQARSMTPKSSKFFSYIFN</sequence>
<dbReference type="WBParaSite" id="PTRK_0000978100.1">
    <property type="protein sequence ID" value="PTRK_0000978100.1"/>
    <property type="gene ID" value="PTRK_0000978100"/>
</dbReference>
<evidence type="ECO:0000313" key="2">
    <source>
        <dbReference type="WBParaSite" id="PTRK_0000978100.1"/>
    </source>
</evidence>
<accession>A0A0N4ZML2</accession>
<name>A0A0N4ZML2_PARTI</name>
<organism evidence="1 2">
    <name type="scientific">Parastrongyloides trichosuri</name>
    <name type="common">Possum-specific nematode worm</name>
    <dbReference type="NCBI Taxonomy" id="131310"/>
    <lineage>
        <taxon>Eukaryota</taxon>
        <taxon>Metazoa</taxon>
        <taxon>Ecdysozoa</taxon>
        <taxon>Nematoda</taxon>
        <taxon>Chromadorea</taxon>
        <taxon>Rhabditida</taxon>
        <taxon>Tylenchina</taxon>
        <taxon>Panagrolaimomorpha</taxon>
        <taxon>Strongyloidoidea</taxon>
        <taxon>Strongyloididae</taxon>
        <taxon>Parastrongyloides</taxon>
    </lineage>
</organism>
<keyword evidence="1" id="KW-1185">Reference proteome</keyword>
<dbReference type="Proteomes" id="UP000038045">
    <property type="component" value="Unplaced"/>
</dbReference>
<dbReference type="AlphaFoldDB" id="A0A0N4ZML2"/>
<evidence type="ECO:0000313" key="1">
    <source>
        <dbReference type="Proteomes" id="UP000038045"/>
    </source>
</evidence>